<dbReference type="InterPro" id="IPR029039">
    <property type="entry name" value="Flavoprotein-like_sf"/>
</dbReference>
<protein>
    <submittedName>
        <fullName evidence="2">61d23016-d2ad-42b7-9ad7-e24b145b6f07</fullName>
    </submittedName>
</protein>
<accession>A0A446BS50</accession>
<dbReference type="EMBL" id="OUUZ01000015">
    <property type="protein sequence ID" value="SPQ25352.1"/>
    <property type="molecule type" value="Genomic_DNA"/>
</dbReference>
<dbReference type="GO" id="GO:0010181">
    <property type="term" value="F:FMN binding"/>
    <property type="evidence" value="ECO:0007669"/>
    <property type="project" value="TreeGrafter"/>
</dbReference>
<dbReference type="PANTHER" id="PTHR30543:SF21">
    <property type="entry name" value="NAD(P)H-DEPENDENT FMN REDUCTASE LOT6"/>
    <property type="match status" value="1"/>
</dbReference>
<organism evidence="2 3">
    <name type="scientific">Thermothielavioides terrestris</name>
    <dbReference type="NCBI Taxonomy" id="2587410"/>
    <lineage>
        <taxon>Eukaryota</taxon>
        <taxon>Fungi</taxon>
        <taxon>Dikarya</taxon>
        <taxon>Ascomycota</taxon>
        <taxon>Pezizomycotina</taxon>
        <taxon>Sordariomycetes</taxon>
        <taxon>Sordariomycetidae</taxon>
        <taxon>Sordariales</taxon>
        <taxon>Chaetomiaceae</taxon>
        <taxon>Thermothielavioides</taxon>
    </lineage>
</organism>
<proteinExistence type="predicted"/>
<dbReference type="PANTHER" id="PTHR30543">
    <property type="entry name" value="CHROMATE REDUCTASE"/>
    <property type="match status" value="1"/>
</dbReference>
<evidence type="ECO:0000313" key="2">
    <source>
        <dbReference type="EMBL" id="SPQ25352.1"/>
    </source>
</evidence>
<dbReference type="Proteomes" id="UP000289323">
    <property type="component" value="Unassembled WGS sequence"/>
</dbReference>
<dbReference type="AlphaFoldDB" id="A0A446BS50"/>
<evidence type="ECO:0000313" key="3">
    <source>
        <dbReference type="Proteomes" id="UP000289323"/>
    </source>
</evidence>
<dbReference type="InterPro" id="IPR050712">
    <property type="entry name" value="NAD(P)H-dep_reductase"/>
</dbReference>
<dbReference type="InterPro" id="IPR005025">
    <property type="entry name" value="FMN_Rdtase-like_dom"/>
</dbReference>
<reference evidence="2 3" key="1">
    <citation type="submission" date="2018-04" db="EMBL/GenBank/DDBJ databases">
        <authorList>
            <person name="Huttner S."/>
            <person name="Dainat J."/>
        </authorList>
    </citation>
    <scope>NUCLEOTIDE SEQUENCE [LARGE SCALE GENOMIC DNA]</scope>
</reference>
<dbReference type="GO" id="GO:0005829">
    <property type="term" value="C:cytosol"/>
    <property type="evidence" value="ECO:0007669"/>
    <property type="project" value="TreeGrafter"/>
</dbReference>
<name>A0A446BS50_9PEZI</name>
<dbReference type="Gene3D" id="3.40.50.360">
    <property type="match status" value="1"/>
</dbReference>
<evidence type="ECO:0000259" key="1">
    <source>
        <dbReference type="Pfam" id="PF03358"/>
    </source>
</evidence>
<dbReference type="SUPFAM" id="SSF52218">
    <property type="entry name" value="Flavoproteins"/>
    <property type="match status" value="1"/>
</dbReference>
<dbReference type="Pfam" id="PF03358">
    <property type="entry name" value="FMN_red"/>
    <property type="match status" value="1"/>
</dbReference>
<sequence>MATDKAFKVGIIIGSRRVVRVGPQIASFVHDIIKNAEEKAASPRRTVTFDVVDLKAVDLPFFDEPGIPQRIQSADGYAHEHTRAWSRRVAALDAFVFVTPQRNWSFPAELKNALDFLFHEWAGKPAMIVSYGGHGGHQCAEQLRAVLRAMRVRVTEKSVGFAFPDPDFRTKCFNGQELGLDASNDAGPWAAQRSEVVSAWDELVKALEEGPESKA</sequence>
<gene>
    <name evidence="2" type="ORF">TT172_LOCUS7771</name>
</gene>
<dbReference type="GO" id="GO:0016491">
    <property type="term" value="F:oxidoreductase activity"/>
    <property type="evidence" value="ECO:0007669"/>
    <property type="project" value="InterPro"/>
</dbReference>
<feature type="domain" description="NADPH-dependent FMN reductase-like" evidence="1">
    <location>
        <begin position="8"/>
        <end position="159"/>
    </location>
</feature>